<evidence type="ECO:0000313" key="2">
    <source>
        <dbReference type="EnsemblPlants" id="ORUFI12G04050.1"/>
    </source>
</evidence>
<dbReference type="AlphaFoldDB" id="A0A0E0RE18"/>
<dbReference type="Gramene" id="ORUFI12G04050.1">
    <property type="protein sequence ID" value="ORUFI12G04050.1"/>
    <property type="gene ID" value="ORUFI12G04050"/>
</dbReference>
<accession>A0A0E0RE18</accession>
<feature type="region of interest" description="Disordered" evidence="1">
    <location>
        <begin position="187"/>
        <end position="229"/>
    </location>
</feature>
<dbReference type="EnsemblPlants" id="ORUFI12G04050.1">
    <property type="protein sequence ID" value="ORUFI12G04050.1"/>
    <property type="gene ID" value="ORUFI12G04050"/>
</dbReference>
<evidence type="ECO:0000313" key="3">
    <source>
        <dbReference type="Proteomes" id="UP000008022"/>
    </source>
</evidence>
<feature type="compositionally biased region" description="Pro residues" evidence="1">
    <location>
        <begin position="208"/>
        <end position="222"/>
    </location>
</feature>
<keyword evidence="3" id="KW-1185">Reference proteome</keyword>
<reference evidence="2" key="2">
    <citation type="submission" date="2015-06" db="UniProtKB">
        <authorList>
            <consortium name="EnsemblPlants"/>
        </authorList>
    </citation>
    <scope>IDENTIFICATION</scope>
</reference>
<feature type="compositionally biased region" description="Low complexity" evidence="1">
    <location>
        <begin position="195"/>
        <end position="207"/>
    </location>
</feature>
<sequence>MVTDVAIQAVGPTTSPSSSSSMIHRQCRRIFLDYTSLFSGNCVLLRQFSLYAVLAPRPSWRPSLLVSSDIGPPPPHRRGSSLSSSARSDSIRFGCQQVGGAPAAAARVLLAVDVVSSLTAAVASAVRVASGSHRVGHHRRGRRQAQIRPRQRPRRPRRGSAVGGGGDVAAGEPLQWAAAATSVGFHPVGRGCDVAPAPAAASPRAPATAPPAAPASSSPPAPVVAREEK</sequence>
<proteinExistence type="predicted"/>
<feature type="compositionally biased region" description="Basic residues" evidence="1">
    <location>
        <begin position="134"/>
        <end position="158"/>
    </location>
</feature>
<feature type="region of interest" description="Disordered" evidence="1">
    <location>
        <begin position="66"/>
        <end position="86"/>
    </location>
</feature>
<dbReference type="HOGENOM" id="CLU_1211482_0_0_1"/>
<protein>
    <submittedName>
        <fullName evidence="2">Uncharacterized protein</fullName>
    </submittedName>
</protein>
<reference evidence="3" key="1">
    <citation type="submission" date="2013-06" db="EMBL/GenBank/DDBJ databases">
        <authorList>
            <person name="Zhao Q."/>
        </authorList>
    </citation>
    <scope>NUCLEOTIDE SEQUENCE</scope>
    <source>
        <strain evidence="3">cv. W1943</strain>
    </source>
</reference>
<evidence type="ECO:0000256" key="1">
    <source>
        <dbReference type="SAM" id="MobiDB-lite"/>
    </source>
</evidence>
<organism evidence="2 3">
    <name type="scientific">Oryza rufipogon</name>
    <name type="common">Brownbeard rice</name>
    <name type="synonym">Asian wild rice</name>
    <dbReference type="NCBI Taxonomy" id="4529"/>
    <lineage>
        <taxon>Eukaryota</taxon>
        <taxon>Viridiplantae</taxon>
        <taxon>Streptophyta</taxon>
        <taxon>Embryophyta</taxon>
        <taxon>Tracheophyta</taxon>
        <taxon>Spermatophyta</taxon>
        <taxon>Magnoliopsida</taxon>
        <taxon>Liliopsida</taxon>
        <taxon>Poales</taxon>
        <taxon>Poaceae</taxon>
        <taxon>BOP clade</taxon>
        <taxon>Oryzoideae</taxon>
        <taxon>Oryzeae</taxon>
        <taxon>Oryzinae</taxon>
        <taxon>Oryza</taxon>
    </lineage>
</organism>
<dbReference type="Proteomes" id="UP000008022">
    <property type="component" value="Unassembled WGS sequence"/>
</dbReference>
<dbReference type="Pfam" id="PF12435">
    <property type="entry name" value="DUF3678"/>
    <property type="match status" value="1"/>
</dbReference>
<feature type="region of interest" description="Disordered" evidence="1">
    <location>
        <begin position="129"/>
        <end position="169"/>
    </location>
</feature>
<name>A0A0E0RE18_ORYRU</name>
<dbReference type="InterPro" id="IPR022146">
    <property type="entry name" value="DUF3678"/>
</dbReference>